<evidence type="ECO:0000256" key="2">
    <source>
        <dbReference type="PROSITE-ProRule" id="PRU00302"/>
    </source>
</evidence>
<dbReference type="CDD" id="cd00033">
    <property type="entry name" value="CCP"/>
    <property type="match status" value="1"/>
</dbReference>
<comment type="caution">
    <text evidence="2">Lacks conserved residue(s) required for the propagation of feature annotation.</text>
</comment>
<dbReference type="PROSITE" id="PS50923">
    <property type="entry name" value="SUSHI"/>
    <property type="match status" value="1"/>
</dbReference>
<evidence type="ECO:0000313" key="5">
    <source>
        <dbReference type="EMBL" id="ELK27583.1"/>
    </source>
</evidence>
<dbReference type="Proteomes" id="UP000010556">
    <property type="component" value="Unassembled WGS sequence"/>
</dbReference>
<dbReference type="InterPro" id="IPR000436">
    <property type="entry name" value="Sushi_SCR_CCP_dom"/>
</dbReference>
<dbReference type="SUPFAM" id="SSF57535">
    <property type="entry name" value="Complement control module/SCR domain"/>
    <property type="match status" value="1"/>
</dbReference>
<keyword evidence="6" id="KW-1185">Reference proteome</keyword>
<dbReference type="InterPro" id="IPR035976">
    <property type="entry name" value="Sushi/SCR/CCP_sf"/>
</dbReference>
<gene>
    <name evidence="5" type="ORF">MDA_GLEAN10007949</name>
</gene>
<dbReference type="Pfam" id="PF00084">
    <property type="entry name" value="Sushi"/>
    <property type="match status" value="1"/>
</dbReference>
<keyword evidence="3" id="KW-0732">Signal</keyword>
<evidence type="ECO:0000256" key="3">
    <source>
        <dbReference type="SAM" id="SignalP"/>
    </source>
</evidence>
<accession>L5LQ21</accession>
<proteinExistence type="predicted"/>
<sequence length="110" mass="11911">MNLCPRVRDFLLLAVSLQVSRARATGPACIAHVRPPPVTCPGIEGQLAEHVTWRLVSGAPNEFGTQVVLSCSPGHYLEGSRLLRCQAYGTWSTSFLGANTMHSFVPFSTL</sequence>
<feature type="chain" id="PRO_5003970506" evidence="3">
    <location>
        <begin position="25"/>
        <end position="110"/>
    </location>
</feature>
<dbReference type="SMART" id="SM00032">
    <property type="entry name" value="CCP"/>
    <property type="match status" value="1"/>
</dbReference>
<feature type="domain" description="Sushi" evidence="4">
    <location>
        <begin position="38"/>
        <end position="100"/>
    </location>
</feature>
<evidence type="ECO:0000313" key="6">
    <source>
        <dbReference type="Proteomes" id="UP000010556"/>
    </source>
</evidence>
<name>L5LQ21_MYODS</name>
<dbReference type="AlphaFoldDB" id="L5LQ21"/>
<evidence type="ECO:0000259" key="4">
    <source>
        <dbReference type="PROSITE" id="PS50923"/>
    </source>
</evidence>
<protein>
    <submittedName>
        <fullName evidence="5">CUB and sushi domain-containing protein 1</fullName>
    </submittedName>
</protein>
<feature type="signal peptide" evidence="3">
    <location>
        <begin position="1"/>
        <end position="24"/>
    </location>
</feature>
<keyword evidence="2" id="KW-0768">Sushi</keyword>
<dbReference type="Gene3D" id="2.10.70.10">
    <property type="entry name" value="Complement Module, domain 1"/>
    <property type="match status" value="1"/>
</dbReference>
<evidence type="ECO:0000256" key="1">
    <source>
        <dbReference type="ARBA" id="ARBA00023157"/>
    </source>
</evidence>
<organism evidence="5 6">
    <name type="scientific">Myotis davidii</name>
    <name type="common">David's myotis</name>
    <dbReference type="NCBI Taxonomy" id="225400"/>
    <lineage>
        <taxon>Eukaryota</taxon>
        <taxon>Metazoa</taxon>
        <taxon>Chordata</taxon>
        <taxon>Craniata</taxon>
        <taxon>Vertebrata</taxon>
        <taxon>Euteleostomi</taxon>
        <taxon>Mammalia</taxon>
        <taxon>Eutheria</taxon>
        <taxon>Laurasiatheria</taxon>
        <taxon>Chiroptera</taxon>
        <taxon>Yangochiroptera</taxon>
        <taxon>Vespertilionidae</taxon>
        <taxon>Myotis</taxon>
    </lineage>
</organism>
<dbReference type="EMBL" id="KB110091">
    <property type="protein sequence ID" value="ELK27583.1"/>
    <property type="molecule type" value="Genomic_DNA"/>
</dbReference>
<keyword evidence="1" id="KW-1015">Disulfide bond</keyword>
<reference evidence="6" key="1">
    <citation type="journal article" date="2013" name="Science">
        <title>Comparative analysis of bat genomes provides insight into the evolution of flight and immunity.</title>
        <authorList>
            <person name="Zhang G."/>
            <person name="Cowled C."/>
            <person name="Shi Z."/>
            <person name="Huang Z."/>
            <person name="Bishop-Lilly K.A."/>
            <person name="Fang X."/>
            <person name="Wynne J.W."/>
            <person name="Xiong Z."/>
            <person name="Baker M.L."/>
            <person name="Zhao W."/>
            <person name="Tachedjian M."/>
            <person name="Zhu Y."/>
            <person name="Zhou P."/>
            <person name="Jiang X."/>
            <person name="Ng J."/>
            <person name="Yang L."/>
            <person name="Wu L."/>
            <person name="Xiao J."/>
            <person name="Feng Y."/>
            <person name="Chen Y."/>
            <person name="Sun X."/>
            <person name="Zhang Y."/>
            <person name="Marsh G.A."/>
            <person name="Crameri G."/>
            <person name="Broder C.C."/>
            <person name="Frey K.G."/>
            <person name="Wang L.F."/>
            <person name="Wang J."/>
        </authorList>
    </citation>
    <scope>NUCLEOTIDE SEQUENCE [LARGE SCALE GENOMIC DNA]</scope>
</reference>